<evidence type="ECO:0000256" key="2">
    <source>
        <dbReference type="ARBA" id="ARBA00005983"/>
    </source>
</evidence>
<dbReference type="EMBL" id="JAUTXY010000001">
    <property type="protein sequence ID" value="MEE2056049.1"/>
    <property type="molecule type" value="Genomic_DNA"/>
</dbReference>
<evidence type="ECO:0000256" key="1">
    <source>
        <dbReference type="ARBA" id="ARBA00001946"/>
    </source>
</evidence>
<dbReference type="Pfam" id="PF19279">
    <property type="entry name" value="YegS_C"/>
    <property type="match status" value="1"/>
</dbReference>
<dbReference type="Gene3D" id="3.40.50.10330">
    <property type="entry name" value="Probable inorganic polyphosphate/atp-NAD kinase, domain 1"/>
    <property type="match status" value="1"/>
</dbReference>
<keyword evidence="11" id="KW-0594">Phospholipid biosynthesis</keyword>
<evidence type="ECO:0000256" key="6">
    <source>
        <dbReference type="ARBA" id="ARBA00022741"/>
    </source>
</evidence>
<dbReference type="PANTHER" id="PTHR12358:SF106">
    <property type="entry name" value="LIPID KINASE YEGS"/>
    <property type="match status" value="1"/>
</dbReference>
<evidence type="ECO:0000256" key="11">
    <source>
        <dbReference type="ARBA" id="ARBA00023209"/>
    </source>
</evidence>
<dbReference type="SUPFAM" id="SSF111331">
    <property type="entry name" value="NAD kinase/diacylglycerol kinase-like"/>
    <property type="match status" value="1"/>
</dbReference>
<keyword evidence="7 14" id="KW-0418">Kinase</keyword>
<dbReference type="SMART" id="SM00046">
    <property type="entry name" value="DAGKc"/>
    <property type="match status" value="1"/>
</dbReference>
<dbReference type="InterPro" id="IPR017438">
    <property type="entry name" value="ATP-NAD_kinase_N"/>
</dbReference>
<dbReference type="InterPro" id="IPR005218">
    <property type="entry name" value="Diacylglycerol/lipid_kinase"/>
</dbReference>
<dbReference type="Pfam" id="PF00781">
    <property type="entry name" value="DAGK_cat"/>
    <property type="match status" value="1"/>
</dbReference>
<evidence type="ECO:0000256" key="7">
    <source>
        <dbReference type="ARBA" id="ARBA00022777"/>
    </source>
</evidence>
<reference evidence="14 15" key="1">
    <citation type="submission" date="2023-07" db="EMBL/GenBank/DDBJ databases">
        <authorList>
            <person name="Girao M."/>
            <person name="Carvalho M.F."/>
        </authorList>
    </citation>
    <scope>NUCLEOTIDE SEQUENCE [LARGE SCALE GENOMIC DNA]</scope>
    <source>
        <strain evidence="14 15">YIM65754</strain>
    </source>
</reference>
<protein>
    <submittedName>
        <fullName evidence="14">Diacylglycerol kinase</fullName>
        <ecNumber evidence="14">2.7.1.107</ecNumber>
    </submittedName>
</protein>
<evidence type="ECO:0000259" key="13">
    <source>
        <dbReference type="PROSITE" id="PS50146"/>
    </source>
</evidence>
<dbReference type="EC" id="2.7.1.107" evidence="14"/>
<keyword evidence="6" id="KW-0547">Nucleotide-binding</keyword>
<comment type="cofactor">
    <cofactor evidence="1">
        <name>Mg(2+)</name>
        <dbReference type="ChEBI" id="CHEBI:18420"/>
    </cofactor>
</comment>
<keyword evidence="4 14" id="KW-0808">Transferase</keyword>
<keyword evidence="9" id="KW-0460">Magnesium</keyword>
<keyword evidence="12" id="KW-1208">Phospholipid metabolism</keyword>
<dbReference type="GO" id="GO:0004143">
    <property type="term" value="F:ATP-dependent diacylglycerol kinase activity"/>
    <property type="evidence" value="ECO:0007669"/>
    <property type="project" value="UniProtKB-EC"/>
</dbReference>
<evidence type="ECO:0000256" key="10">
    <source>
        <dbReference type="ARBA" id="ARBA00023098"/>
    </source>
</evidence>
<name>A0ABU7L3C8_9NOCA</name>
<dbReference type="PROSITE" id="PS50146">
    <property type="entry name" value="DAGK"/>
    <property type="match status" value="1"/>
</dbReference>
<comment type="similarity">
    <text evidence="2">Belongs to the diacylglycerol/lipid kinase family.</text>
</comment>
<keyword evidence="15" id="KW-1185">Reference proteome</keyword>
<dbReference type="NCBIfam" id="TIGR00147">
    <property type="entry name" value="YegS/Rv2252/BmrU family lipid kinase"/>
    <property type="match status" value="1"/>
</dbReference>
<feature type="domain" description="DAGKc" evidence="13">
    <location>
        <begin position="1"/>
        <end position="130"/>
    </location>
</feature>
<gene>
    <name evidence="14" type="ORF">Q7514_00715</name>
</gene>
<dbReference type="InterPro" id="IPR050187">
    <property type="entry name" value="Lipid_Phosphate_FormReg"/>
</dbReference>
<dbReference type="PANTHER" id="PTHR12358">
    <property type="entry name" value="SPHINGOSINE KINASE"/>
    <property type="match status" value="1"/>
</dbReference>
<keyword evidence="5" id="KW-0479">Metal-binding</keyword>
<evidence type="ECO:0000313" key="14">
    <source>
        <dbReference type="EMBL" id="MEE2056049.1"/>
    </source>
</evidence>
<keyword evidence="10" id="KW-0443">Lipid metabolism</keyword>
<keyword evidence="3" id="KW-0444">Lipid biosynthesis</keyword>
<evidence type="ECO:0000256" key="4">
    <source>
        <dbReference type="ARBA" id="ARBA00022679"/>
    </source>
</evidence>
<evidence type="ECO:0000313" key="15">
    <source>
        <dbReference type="Proteomes" id="UP001336020"/>
    </source>
</evidence>
<organism evidence="14 15">
    <name type="scientific">Rhodococcus artemisiae</name>
    <dbReference type="NCBI Taxonomy" id="714159"/>
    <lineage>
        <taxon>Bacteria</taxon>
        <taxon>Bacillati</taxon>
        <taxon>Actinomycetota</taxon>
        <taxon>Actinomycetes</taxon>
        <taxon>Mycobacteriales</taxon>
        <taxon>Nocardiaceae</taxon>
        <taxon>Rhodococcus</taxon>
    </lineage>
</organism>
<dbReference type="InterPro" id="IPR001206">
    <property type="entry name" value="Diacylglycerol_kinase_cat_dom"/>
</dbReference>
<evidence type="ECO:0000256" key="3">
    <source>
        <dbReference type="ARBA" id="ARBA00022516"/>
    </source>
</evidence>
<sequence length="298" mass="31355">MTTGSVVVLSNPTAGADALHTLAVAGKRLRAHGLRIAHIAADSVDESIALTRHAVEDGIDAVVAVGGDGIVWQAWQATATTGTPVGIVSAGTGNDLARVLGIPDDPAAAADIVATGRRRTIDLGRVSSTQGPDQWFGTVLAGGFDALVTDRANRMKWPRGRLRYNAATVVELVNLRLLPYRITFDDEPAIELDATLVAVGNASTYGGGMRIAPGALLDDGLLDVVVATSANRSRLLRLFPTVYRGTHVDLPEVMVRRARRVRLECPGITVYADGEPLRSLPVDVEAVRGAGAVLVPEH</sequence>
<accession>A0ABU7L3C8</accession>
<evidence type="ECO:0000256" key="8">
    <source>
        <dbReference type="ARBA" id="ARBA00022840"/>
    </source>
</evidence>
<comment type="caution">
    <text evidence="14">The sequence shown here is derived from an EMBL/GenBank/DDBJ whole genome shotgun (WGS) entry which is preliminary data.</text>
</comment>
<keyword evidence="8" id="KW-0067">ATP-binding</keyword>
<evidence type="ECO:0000256" key="9">
    <source>
        <dbReference type="ARBA" id="ARBA00022842"/>
    </source>
</evidence>
<dbReference type="RefSeq" id="WP_330131364.1">
    <property type="nucleotide sequence ID" value="NZ_JAUTXY010000001.1"/>
</dbReference>
<evidence type="ECO:0000256" key="5">
    <source>
        <dbReference type="ARBA" id="ARBA00022723"/>
    </source>
</evidence>
<dbReference type="Gene3D" id="2.60.200.40">
    <property type="match status" value="1"/>
</dbReference>
<dbReference type="Proteomes" id="UP001336020">
    <property type="component" value="Unassembled WGS sequence"/>
</dbReference>
<dbReference type="NCBIfam" id="NF008882">
    <property type="entry name" value="PRK11914.1"/>
    <property type="match status" value="1"/>
</dbReference>
<dbReference type="InterPro" id="IPR016064">
    <property type="entry name" value="NAD/diacylglycerol_kinase_sf"/>
</dbReference>
<evidence type="ECO:0000256" key="12">
    <source>
        <dbReference type="ARBA" id="ARBA00023264"/>
    </source>
</evidence>
<proteinExistence type="inferred from homology"/>
<dbReference type="InterPro" id="IPR045540">
    <property type="entry name" value="YegS/DAGK_C"/>
</dbReference>